<evidence type="ECO:0000313" key="2">
    <source>
        <dbReference type="Proteomes" id="UP001176941"/>
    </source>
</evidence>
<dbReference type="Proteomes" id="UP001176941">
    <property type="component" value="Chromosome 21"/>
</dbReference>
<dbReference type="EMBL" id="OX459957">
    <property type="protein sequence ID" value="CAI9162981.1"/>
    <property type="molecule type" value="Genomic_DNA"/>
</dbReference>
<reference evidence="1" key="1">
    <citation type="submission" date="2023-04" db="EMBL/GenBank/DDBJ databases">
        <authorList>
            <consortium name="ELIXIR-Norway"/>
        </authorList>
    </citation>
    <scope>NUCLEOTIDE SEQUENCE [LARGE SCALE GENOMIC DNA]</scope>
</reference>
<gene>
    <name evidence="1" type="ORF">MRATA1EN1_LOCUS11943</name>
</gene>
<protein>
    <submittedName>
        <fullName evidence="1">Uncharacterized protein</fullName>
    </submittedName>
</protein>
<sequence>MLPSTFHPFVAQGLDQTIVIPNTYPPGSGLRMPFFPRVGFCVPVPFTLRRHAFLGFYAFGSSIFLLLLQDCGDGSPILVKEQGGTEGYLSVPWLSSFPAQAAPISALL</sequence>
<organism evidence="1 2">
    <name type="scientific">Rangifer tarandus platyrhynchus</name>
    <name type="common">Svalbard reindeer</name>
    <dbReference type="NCBI Taxonomy" id="3082113"/>
    <lineage>
        <taxon>Eukaryota</taxon>
        <taxon>Metazoa</taxon>
        <taxon>Chordata</taxon>
        <taxon>Craniata</taxon>
        <taxon>Vertebrata</taxon>
        <taxon>Euteleostomi</taxon>
        <taxon>Mammalia</taxon>
        <taxon>Eutheria</taxon>
        <taxon>Laurasiatheria</taxon>
        <taxon>Artiodactyla</taxon>
        <taxon>Ruminantia</taxon>
        <taxon>Pecora</taxon>
        <taxon>Cervidae</taxon>
        <taxon>Odocoileinae</taxon>
        <taxon>Rangifer</taxon>
    </lineage>
</organism>
<proteinExistence type="predicted"/>
<name>A0ABN8YQR6_RANTA</name>
<accession>A0ABN8YQR6</accession>
<evidence type="ECO:0000313" key="1">
    <source>
        <dbReference type="EMBL" id="CAI9162981.1"/>
    </source>
</evidence>
<keyword evidence="2" id="KW-1185">Reference proteome</keyword>